<dbReference type="InterPro" id="IPR011761">
    <property type="entry name" value="ATP-grasp"/>
</dbReference>
<dbReference type="Proteomes" id="UP000500953">
    <property type="component" value="Chromosome"/>
</dbReference>
<dbReference type="Pfam" id="PF02655">
    <property type="entry name" value="ATP-grasp_3"/>
    <property type="match status" value="1"/>
</dbReference>
<dbReference type="GO" id="GO:0046872">
    <property type="term" value="F:metal ion binding"/>
    <property type="evidence" value="ECO:0007669"/>
    <property type="project" value="InterPro"/>
</dbReference>
<keyword evidence="1" id="KW-0547">Nucleotide-binding</keyword>
<evidence type="ECO:0000256" key="1">
    <source>
        <dbReference type="PROSITE-ProRule" id="PRU00409"/>
    </source>
</evidence>
<proteinExistence type="predicted"/>
<dbReference type="EMBL" id="CP046173">
    <property type="protein sequence ID" value="QIS21397.1"/>
    <property type="molecule type" value="Genomic_DNA"/>
</dbReference>
<dbReference type="GO" id="GO:0005524">
    <property type="term" value="F:ATP binding"/>
    <property type="evidence" value="ECO:0007669"/>
    <property type="project" value="UniProtKB-UniRule"/>
</dbReference>
<dbReference type="PROSITE" id="PS50975">
    <property type="entry name" value="ATP_GRASP"/>
    <property type="match status" value="1"/>
</dbReference>
<protein>
    <submittedName>
        <fullName evidence="3">ATP-grasp domain-containing protein</fullName>
    </submittedName>
</protein>
<dbReference type="InterPro" id="IPR003806">
    <property type="entry name" value="ATP-grasp_PylC-type"/>
</dbReference>
<gene>
    <name evidence="3" type="ORF">F6W96_26725</name>
</gene>
<name>A0A6G9Z7R3_9NOCA</name>
<keyword evidence="1" id="KW-0067">ATP-binding</keyword>
<dbReference type="SUPFAM" id="SSF56059">
    <property type="entry name" value="Glutathione synthetase ATP-binding domain-like"/>
    <property type="match status" value="1"/>
</dbReference>
<reference evidence="3 4" key="1">
    <citation type="journal article" date="2019" name="ACS Chem. Biol.">
        <title>Identification and Mobilization of a Cryptic Antibiotic Biosynthesis Gene Locus from a Human-Pathogenic Nocardia Isolate.</title>
        <authorList>
            <person name="Herisse M."/>
            <person name="Ishida K."/>
            <person name="Porter J.L."/>
            <person name="Howden B."/>
            <person name="Hertweck C."/>
            <person name="Stinear T.P."/>
            <person name="Pidot S.J."/>
        </authorList>
    </citation>
    <scope>NUCLEOTIDE SEQUENCE [LARGE SCALE GENOMIC DNA]</scope>
    <source>
        <strain evidence="3 4">AUSMDU00012715</strain>
    </source>
</reference>
<evidence type="ECO:0000313" key="4">
    <source>
        <dbReference type="Proteomes" id="UP000500953"/>
    </source>
</evidence>
<dbReference type="AlphaFoldDB" id="A0A6G9Z7R3"/>
<sequence length="512" mass="54215">MSTWTDFAWIVDLALISEYPAALQLSPDHRPIASARNAGISMNFQASQGISQAGETVRIESPAMTISQATGCGPAESGLASREPTTIDGTSLEEGIGLLEEVVDEIYWLDRSPFLAASARSCFGAGRGLEVHSISPLSTVDGDGLTMAAARAVCVAFAPEHGPSAGEWAAAKRLPLLAPDSAASAVAADKLDVLAVFADADIETPEFVRVPSDGRAAARQYWPDTWEAVVVQRRENNLIGRGTRFARNHDELQECLDTWAGRELRLGRYVDGPSVTVTACVAGNTTIVSAVSHQLVGVPGLTTVWGSHCGNQLVAPTDLPDGAYENIRATAARVGDQLRRRGYRGVFGLDLVLERDRPLAIEINPRFQTVVSLVQAAEQRAGLLPSLGLHVLACLLPELPVRTVVAPVPTLGQLVVHADRDRQLGTLPDSGTYRLGSGAPVLGESRCLADLPADHALLWAQTRPGAQVKEGDELMLIQLSEPVATLHAHPRLTPTAAGWVTAVSACLGGSPC</sequence>
<accession>A0A6G9Z7R3</accession>
<dbReference type="Gene3D" id="3.30.470.20">
    <property type="entry name" value="ATP-grasp fold, B domain"/>
    <property type="match status" value="1"/>
</dbReference>
<dbReference type="RefSeq" id="WP_167488690.1">
    <property type="nucleotide sequence ID" value="NZ_CP046173.1"/>
</dbReference>
<feature type="domain" description="ATP-grasp" evidence="2">
    <location>
        <begin position="194"/>
        <end position="400"/>
    </location>
</feature>
<evidence type="ECO:0000313" key="3">
    <source>
        <dbReference type="EMBL" id="QIS21397.1"/>
    </source>
</evidence>
<organism evidence="3 4">
    <name type="scientific">Nocardia terpenica</name>
    <dbReference type="NCBI Taxonomy" id="455432"/>
    <lineage>
        <taxon>Bacteria</taxon>
        <taxon>Bacillati</taxon>
        <taxon>Actinomycetota</taxon>
        <taxon>Actinomycetes</taxon>
        <taxon>Mycobacteriales</taxon>
        <taxon>Nocardiaceae</taxon>
        <taxon>Nocardia</taxon>
    </lineage>
</organism>
<evidence type="ECO:0000259" key="2">
    <source>
        <dbReference type="PROSITE" id="PS50975"/>
    </source>
</evidence>